<reference evidence="2" key="1">
    <citation type="journal article" date="2013" name="Genetics">
        <title>The draft genome and transcriptome of Panagrellus redivivus are shaped by the harsh demands of a free-living lifestyle.</title>
        <authorList>
            <person name="Srinivasan J."/>
            <person name="Dillman A.R."/>
            <person name="Macchietto M.G."/>
            <person name="Heikkinen L."/>
            <person name="Lakso M."/>
            <person name="Fracchia K.M."/>
            <person name="Antoshechkin I."/>
            <person name="Mortazavi A."/>
            <person name="Wong G."/>
            <person name="Sternberg P.W."/>
        </authorList>
    </citation>
    <scope>NUCLEOTIDE SEQUENCE [LARGE SCALE GENOMIC DNA]</scope>
    <source>
        <strain evidence="2">MT8872</strain>
    </source>
</reference>
<protein>
    <submittedName>
        <fullName evidence="3">Chromo domain-containing protein</fullName>
    </submittedName>
</protein>
<evidence type="ECO:0000256" key="1">
    <source>
        <dbReference type="SAM" id="MobiDB-lite"/>
    </source>
</evidence>
<sequence>MRRLGIRRVHRRGSRGRLQRYDTPRGCDTTDAEAGNDTPRSTVDGIMVNFDKTVVVIEFSLEWKHPLPGVGREKTAKLLFESIRGM</sequence>
<reference evidence="3" key="2">
    <citation type="submission" date="2020-10" db="UniProtKB">
        <authorList>
            <consortium name="WormBaseParasite"/>
        </authorList>
    </citation>
    <scope>IDENTIFICATION</scope>
</reference>
<evidence type="ECO:0000313" key="3">
    <source>
        <dbReference type="WBParaSite" id="Pan_g17997.t1"/>
    </source>
</evidence>
<dbReference type="WBParaSite" id="Pan_g17997.t1">
    <property type="protein sequence ID" value="Pan_g17997.t1"/>
    <property type="gene ID" value="Pan_g17997"/>
</dbReference>
<evidence type="ECO:0000313" key="2">
    <source>
        <dbReference type="Proteomes" id="UP000492821"/>
    </source>
</evidence>
<organism evidence="2 3">
    <name type="scientific">Panagrellus redivivus</name>
    <name type="common">Microworm</name>
    <dbReference type="NCBI Taxonomy" id="6233"/>
    <lineage>
        <taxon>Eukaryota</taxon>
        <taxon>Metazoa</taxon>
        <taxon>Ecdysozoa</taxon>
        <taxon>Nematoda</taxon>
        <taxon>Chromadorea</taxon>
        <taxon>Rhabditida</taxon>
        <taxon>Tylenchina</taxon>
        <taxon>Panagrolaimomorpha</taxon>
        <taxon>Panagrolaimoidea</taxon>
        <taxon>Panagrolaimidae</taxon>
        <taxon>Panagrellus</taxon>
    </lineage>
</organism>
<accession>A0A7E4ZUC1</accession>
<keyword evidence="2" id="KW-1185">Reference proteome</keyword>
<feature type="compositionally biased region" description="Basic residues" evidence="1">
    <location>
        <begin position="1"/>
        <end position="18"/>
    </location>
</feature>
<name>A0A7E4ZUC1_PANRE</name>
<proteinExistence type="predicted"/>
<dbReference type="AlphaFoldDB" id="A0A7E4ZUC1"/>
<dbReference type="Proteomes" id="UP000492821">
    <property type="component" value="Unassembled WGS sequence"/>
</dbReference>
<feature type="region of interest" description="Disordered" evidence="1">
    <location>
        <begin position="1"/>
        <end position="40"/>
    </location>
</feature>